<keyword evidence="10" id="KW-0175">Coiled coil</keyword>
<dbReference type="GO" id="GO:0005634">
    <property type="term" value="C:nucleus"/>
    <property type="evidence" value="ECO:0007669"/>
    <property type="project" value="UniProtKB-SubCell"/>
</dbReference>
<dbReference type="GO" id="GO:0000978">
    <property type="term" value="F:RNA polymerase II cis-regulatory region sequence-specific DNA binding"/>
    <property type="evidence" value="ECO:0007669"/>
    <property type="project" value="TreeGrafter"/>
</dbReference>
<evidence type="ECO:0000256" key="8">
    <source>
        <dbReference type="ARBA" id="ARBA00023242"/>
    </source>
</evidence>
<dbReference type="FunFam" id="1.10.10.10:FF:000037">
    <property type="entry name" value="Heat stress transcription factor B-4"/>
    <property type="match status" value="1"/>
</dbReference>
<proteinExistence type="inferred from homology"/>
<evidence type="ECO:0000256" key="3">
    <source>
        <dbReference type="ARBA" id="ARBA00022553"/>
    </source>
</evidence>
<evidence type="ECO:0000259" key="11">
    <source>
        <dbReference type="SMART" id="SM00415"/>
    </source>
</evidence>
<keyword evidence="4" id="KW-0805">Transcription regulation</keyword>
<comment type="subcellular location">
    <subcellularLocation>
        <location evidence="1">Nucleus</location>
    </subcellularLocation>
</comment>
<dbReference type="GO" id="GO:0006357">
    <property type="term" value="P:regulation of transcription by RNA polymerase II"/>
    <property type="evidence" value="ECO:0007669"/>
    <property type="project" value="TreeGrafter"/>
</dbReference>
<dbReference type="PANTHER" id="PTHR10015:SF456">
    <property type="entry name" value="E2F_DP FAMILY WINGED-HELIX DNA-BINDING DOMAIN-CONTAINING PROTEIN-RELATED"/>
    <property type="match status" value="1"/>
</dbReference>
<dbReference type="SMART" id="SM00415">
    <property type="entry name" value="HSF"/>
    <property type="match status" value="1"/>
</dbReference>
<keyword evidence="3" id="KW-0597">Phosphoprotein</keyword>
<protein>
    <submittedName>
        <fullName evidence="12">Heat stress transcription factor A-7a</fullName>
    </submittedName>
</protein>
<comment type="similarity">
    <text evidence="9">Belongs to the HSF family.</text>
</comment>
<name>A0AAE2BIJ7_9LAMI</name>
<gene>
    <name evidence="12" type="ORF">Sango_2533700</name>
</gene>
<feature type="domain" description="HSF-type DNA-binding" evidence="11">
    <location>
        <begin position="42"/>
        <end position="135"/>
    </location>
</feature>
<dbReference type="Gene3D" id="1.10.10.10">
    <property type="entry name" value="Winged helix-like DNA-binding domain superfamily/Winged helix DNA-binding domain"/>
    <property type="match status" value="1"/>
</dbReference>
<comment type="subunit">
    <text evidence="2">Homotrimer.</text>
</comment>
<reference evidence="12" key="2">
    <citation type="journal article" date="2024" name="Plant">
        <title>Genomic evolution and insights into agronomic trait innovations of Sesamum species.</title>
        <authorList>
            <person name="Miao H."/>
            <person name="Wang L."/>
            <person name="Qu L."/>
            <person name="Liu H."/>
            <person name="Sun Y."/>
            <person name="Le M."/>
            <person name="Wang Q."/>
            <person name="Wei S."/>
            <person name="Zheng Y."/>
            <person name="Lin W."/>
            <person name="Duan Y."/>
            <person name="Cao H."/>
            <person name="Xiong S."/>
            <person name="Wang X."/>
            <person name="Wei L."/>
            <person name="Li C."/>
            <person name="Ma Q."/>
            <person name="Ju M."/>
            <person name="Zhao R."/>
            <person name="Li G."/>
            <person name="Mu C."/>
            <person name="Tian Q."/>
            <person name="Mei H."/>
            <person name="Zhang T."/>
            <person name="Gao T."/>
            <person name="Zhang H."/>
        </authorList>
    </citation>
    <scope>NUCLEOTIDE SEQUENCE</scope>
    <source>
        <strain evidence="12">K16</strain>
    </source>
</reference>
<dbReference type="SUPFAM" id="SSF46785">
    <property type="entry name" value="Winged helix' DNA-binding domain"/>
    <property type="match status" value="1"/>
</dbReference>
<dbReference type="Proteomes" id="UP001289374">
    <property type="component" value="Unassembled WGS sequence"/>
</dbReference>
<feature type="coiled-coil region" evidence="10">
    <location>
        <begin position="150"/>
        <end position="177"/>
    </location>
</feature>
<dbReference type="Pfam" id="PF00447">
    <property type="entry name" value="HSF_DNA-bind"/>
    <property type="match status" value="1"/>
</dbReference>
<keyword evidence="7" id="KW-0804">Transcription</keyword>
<dbReference type="PANTHER" id="PTHR10015">
    <property type="entry name" value="HEAT SHOCK TRANSCRIPTION FACTOR"/>
    <property type="match status" value="1"/>
</dbReference>
<dbReference type="InterPro" id="IPR036388">
    <property type="entry name" value="WH-like_DNA-bd_sf"/>
</dbReference>
<evidence type="ECO:0000256" key="2">
    <source>
        <dbReference type="ARBA" id="ARBA00011233"/>
    </source>
</evidence>
<dbReference type="InterPro" id="IPR036390">
    <property type="entry name" value="WH_DNA-bd_sf"/>
</dbReference>
<dbReference type="PRINTS" id="PR00056">
    <property type="entry name" value="HSFDOMAIN"/>
</dbReference>
<dbReference type="AlphaFoldDB" id="A0AAE2BIJ7"/>
<evidence type="ECO:0000256" key="1">
    <source>
        <dbReference type="ARBA" id="ARBA00004123"/>
    </source>
</evidence>
<dbReference type="GO" id="GO:0003700">
    <property type="term" value="F:DNA-binding transcription factor activity"/>
    <property type="evidence" value="ECO:0007669"/>
    <property type="project" value="InterPro"/>
</dbReference>
<evidence type="ECO:0000256" key="9">
    <source>
        <dbReference type="RuleBase" id="RU004020"/>
    </source>
</evidence>
<dbReference type="InterPro" id="IPR000232">
    <property type="entry name" value="HSF_DNA-bd"/>
</dbReference>
<dbReference type="EMBL" id="JACGWL010000015">
    <property type="protein sequence ID" value="KAK4386631.1"/>
    <property type="molecule type" value="Genomic_DNA"/>
</dbReference>
<evidence type="ECO:0000256" key="7">
    <source>
        <dbReference type="ARBA" id="ARBA00023163"/>
    </source>
</evidence>
<evidence type="ECO:0000313" key="13">
    <source>
        <dbReference type="Proteomes" id="UP001289374"/>
    </source>
</evidence>
<keyword evidence="6" id="KW-0238">DNA-binding</keyword>
<organism evidence="12 13">
    <name type="scientific">Sesamum angolense</name>
    <dbReference type="NCBI Taxonomy" id="2727404"/>
    <lineage>
        <taxon>Eukaryota</taxon>
        <taxon>Viridiplantae</taxon>
        <taxon>Streptophyta</taxon>
        <taxon>Embryophyta</taxon>
        <taxon>Tracheophyta</taxon>
        <taxon>Spermatophyta</taxon>
        <taxon>Magnoliopsida</taxon>
        <taxon>eudicotyledons</taxon>
        <taxon>Gunneridae</taxon>
        <taxon>Pentapetalae</taxon>
        <taxon>asterids</taxon>
        <taxon>lamiids</taxon>
        <taxon>Lamiales</taxon>
        <taxon>Pedaliaceae</taxon>
        <taxon>Sesamum</taxon>
    </lineage>
</organism>
<keyword evidence="13" id="KW-1185">Reference proteome</keyword>
<accession>A0AAE2BIJ7</accession>
<keyword evidence="8" id="KW-0539">Nucleus</keyword>
<evidence type="ECO:0000256" key="6">
    <source>
        <dbReference type="ARBA" id="ARBA00023125"/>
    </source>
</evidence>
<reference evidence="12" key="1">
    <citation type="submission" date="2020-06" db="EMBL/GenBank/DDBJ databases">
        <authorList>
            <person name="Li T."/>
            <person name="Hu X."/>
            <person name="Zhang T."/>
            <person name="Song X."/>
            <person name="Zhang H."/>
            <person name="Dai N."/>
            <person name="Sheng W."/>
            <person name="Hou X."/>
            <person name="Wei L."/>
        </authorList>
    </citation>
    <scope>NUCLEOTIDE SEQUENCE</scope>
    <source>
        <strain evidence="12">K16</strain>
        <tissue evidence="12">Leaf</tissue>
    </source>
</reference>
<dbReference type="GO" id="GO:0034605">
    <property type="term" value="P:cellular response to heat"/>
    <property type="evidence" value="ECO:0007669"/>
    <property type="project" value="TreeGrafter"/>
</dbReference>
<evidence type="ECO:0000256" key="10">
    <source>
        <dbReference type="SAM" id="Coils"/>
    </source>
</evidence>
<keyword evidence="5" id="KW-0346">Stress response</keyword>
<evidence type="ECO:0000313" key="12">
    <source>
        <dbReference type="EMBL" id="KAK4386631.1"/>
    </source>
</evidence>
<comment type="caution">
    <text evidence="12">The sequence shown here is derived from an EMBL/GenBank/DDBJ whole genome shotgun (WGS) entry which is preliminary data.</text>
</comment>
<evidence type="ECO:0000256" key="5">
    <source>
        <dbReference type="ARBA" id="ARBA00023016"/>
    </source>
</evidence>
<evidence type="ECO:0000256" key="4">
    <source>
        <dbReference type="ARBA" id="ARBA00023015"/>
    </source>
</evidence>
<sequence length="321" mass="35984">MNELETCDGGCGGGGGGSPPCPPSLWGSSDMSGHKNGGGGLSPPAFLTKTFSIVNDPNTNSLISWNLLGTSFIVWDPLRFSAEILPRHFKHGNFSSFVCQLNQYGFRRVKVDPWEYANPHFQAGKEHLLTNIQRRNRNNKPNNNVIVIRTRILRDEIDESKLEIQKLKRQQDEMELRVMAFATVVANIENKSKRLIRNWAKTCNEIISVWTMRELETGKQNSDGGDRKKRKLDTIVEDFDGKDVRQDQEDDSGPKNSSGDYAFWKQILLEDEEGCEDDKGGALTEMGKKQAEIAQDLELLIATVAAGTLKRLLVLFEINGN</sequence>